<sequence length="140" mass="15752">MSGNLCSLEALSSSFQVHSKPRETSPLEYKATKPHANHLKFQKFNSLAQSARELSNKAIFFHFEKTLLKSPSLFPYFMLVAFEAGGLLRALILKEKMRVGTAVLPKFFLEDVGCEGFDVVMRCGKKVGFSDLPRVMVKDF</sequence>
<evidence type="ECO:0000256" key="1">
    <source>
        <dbReference type="ARBA" id="ARBA00004370"/>
    </source>
</evidence>
<keyword evidence="4 8" id="KW-0812">Transmembrane</keyword>
<dbReference type="Proteomes" id="UP000507222">
    <property type="component" value="Unassembled WGS sequence"/>
</dbReference>
<evidence type="ECO:0000256" key="2">
    <source>
        <dbReference type="ARBA" id="ARBA00007937"/>
    </source>
</evidence>
<dbReference type="GO" id="GO:0016020">
    <property type="term" value="C:membrane"/>
    <property type="evidence" value="ECO:0007669"/>
    <property type="project" value="UniProtKB-SubCell"/>
</dbReference>
<accession>A0A6J5TSS5</accession>
<comment type="subcellular location">
    <subcellularLocation>
        <location evidence="1">Membrane</location>
    </subcellularLocation>
</comment>
<feature type="domain" description="Glycerol-3-phosphate acyltransferase RAM2/GPAT1-8 HAD-like" evidence="9">
    <location>
        <begin position="95"/>
        <end position="140"/>
    </location>
</feature>
<dbReference type="GO" id="GO:0016791">
    <property type="term" value="F:phosphatase activity"/>
    <property type="evidence" value="ECO:0007669"/>
    <property type="project" value="TreeGrafter"/>
</dbReference>
<dbReference type="InterPro" id="IPR056462">
    <property type="entry name" value="HAD_RAM2/GPAT1-8"/>
</dbReference>
<feature type="domain" description="Glycerol-3-phosphate acyltransferase RAM2/GPAT1-8 HAD-like" evidence="9">
    <location>
        <begin position="59"/>
        <end position="93"/>
    </location>
</feature>
<evidence type="ECO:0000313" key="10">
    <source>
        <dbReference type="EMBL" id="CAB4267051.1"/>
    </source>
</evidence>
<dbReference type="GO" id="GO:0010143">
    <property type="term" value="P:cutin biosynthetic process"/>
    <property type="evidence" value="ECO:0007669"/>
    <property type="project" value="TreeGrafter"/>
</dbReference>
<dbReference type="GO" id="GO:0090447">
    <property type="term" value="F:glycerol-3-phosphate 2-O-acyltransferase activity"/>
    <property type="evidence" value="ECO:0007669"/>
    <property type="project" value="TreeGrafter"/>
</dbReference>
<keyword evidence="5 8" id="KW-1133">Transmembrane helix</keyword>
<protein>
    <recommendedName>
        <fullName evidence="9">Glycerol-3-phosphate acyltransferase RAM2/GPAT1-8 HAD-like domain-containing protein</fullName>
    </recommendedName>
</protein>
<proteinExistence type="inferred from homology"/>
<evidence type="ECO:0000256" key="7">
    <source>
        <dbReference type="ARBA" id="ARBA00023315"/>
    </source>
</evidence>
<evidence type="ECO:0000313" key="11">
    <source>
        <dbReference type="Proteomes" id="UP000507222"/>
    </source>
</evidence>
<evidence type="ECO:0000256" key="6">
    <source>
        <dbReference type="ARBA" id="ARBA00023136"/>
    </source>
</evidence>
<reference evidence="10 11" key="1">
    <citation type="submission" date="2020-05" db="EMBL/GenBank/DDBJ databases">
        <authorList>
            <person name="Campoy J."/>
            <person name="Schneeberger K."/>
            <person name="Spophaly S."/>
        </authorList>
    </citation>
    <scope>NUCLEOTIDE SEQUENCE [LARGE SCALE GENOMIC DNA]</scope>
    <source>
        <strain evidence="10">PruArmRojPasFocal</strain>
    </source>
</reference>
<evidence type="ECO:0000256" key="3">
    <source>
        <dbReference type="ARBA" id="ARBA00022679"/>
    </source>
</evidence>
<keyword evidence="6 8" id="KW-0472">Membrane</keyword>
<keyword evidence="7" id="KW-0012">Acyltransferase</keyword>
<comment type="similarity">
    <text evidence="2">Belongs to the GPAT/DAPAT family.</text>
</comment>
<evidence type="ECO:0000256" key="4">
    <source>
        <dbReference type="ARBA" id="ARBA00022692"/>
    </source>
</evidence>
<organism evidence="10 11">
    <name type="scientific">Prunus armeniaca</name>
    <name type="common">Apricot</name>
    <name type="synonym">Armeniaca vulgaris</name>
    <dbReference type="NCBI Taxonomy" id="36596"/>
    <lineage>
        <taxon>Eukaryota</taxon>
        <taxon>Viridiplantae</taxon>
        <taxon>Streptophyta</taxon>
        <taxon>Embryophyta</taxon>
        <taxon>Tracheophyta</taxon>
        <taxon>Spermatophyta</taxon>
        <taxon>Magnoliopsida</taxon>
        <taxon>eudicotyledons</taxon>
        <taxon>Gunneridae</taxon>
        <taxon>Pentapetalae</taxon>
        <taxon>rosids</taxon>
        <taxon>fabids</taxon>
        <taxon>Rosales</taxon>
        <taxon>Rosaceae</taxon>
        <taxon>Amygdaloideae</taxon>
        <taxon>Amygdaleae</taxon>
        <taxon>Prunus</taxon>
    </lineage>
</organism>
<evidence type="ECO:0000256" key="5">
    <source>
        <dbReference type="ARBA" id="ARBA00022989"/>
    </source>
</evidence>
<dbReference type="AlphaFoldDB" id="A0A6J5TSS5"/>
<name>A0A6J5TSS5_PRUAR</name>
<evidence type="ECO:0000256" key="8">
    <source>
        <dbReference type="SAM" id="Phobius"/>
    </source>
</evidence>
<dbReference type="PANTHER" id="PTHR15486">
    <property type="entry name" value="ANCIENT UBIQUITOUS PROTEIN"/>
    <property type="match status" value="1"/>
</dbReference>
<evidence type="ECO:0000259" key="9">
    <source>
        <dbReference type="Pfam" id="PF23270"/>
    </source>
</evidence>
<dbReference type="Pfam" id="PF23270">
    <property type="entry name" value="HAD_RAM2_N"/>
    <property type="match status" value="2"/>
</dbReference>
<feature type="transmembrane region" description="Helical" evidence="8">
    <location>
        <begin position="73"/>
        <end position="92"/>
    </location>
</feature>
<keyword evidence="3" id="KW-0808">Transferase</keyword>
<gene>
    <name evidence="10" type="ORF">CURHAP_LOCUS9606</name>
</gene>
<dbReference type="EMBL" id="CAEKDK010000001">
    <property type="protein sequence ID" value="CAB4267051.1"/>
    <property type="molecule type" value="Genomic_DNA"/>
</dbReference>
<dbReference type="PANTHER" id="PTHR15486:SF65">
    <property type="entry name" value="GLYCEROL-3-PHOSPHATE ACYLTRANSFERASE"/>
    <property type="match status" value="1"/>
</dbReference>